<dbReference type="AlphaFoldDB" id="A0A5E4YNG1"/>
<keyword evidence="5 6" id="KW-0472">Membrane</keyword>
<dbReference type="GO" id="GO:0005886">
    <property type="term" value="C:plasma membrane"/>
    <property type="evidence" value="ECO:0007669"/>
    <property type="project" value="TreeGrafter"/>
</dbReference>
<evidence type="ECO:0000256" key="4">
    <source>
        <dbReference type="ARBA" id="ARBA00022989"/>
    </source>
</evidence>
<keyword evidence="9" id="KW-1185">Reference proteome</keyword>
<keyword evidence="4 6" id="KW-1133">Transmembrane helix</keyword>
<keyword evidence="3 6" id="KW-0812">Transmembrane</keyword>
<dbReference type="PANTHER" id="PTHR43791">
    <property type="entry name" value="PERMEASE-RELATED"/>
    <property type="match status" value="1"/>
</dbReference>
<feature type="transmembrane region" description="Helical" evidence="6">
    <location>
        <begin position="155"/>
        <end position="178"/>
    </location>
</feature>
<feature type="transmembrane region" description="Helical" evidence="6">
    <location>
        <begin position="97"/>
        <end position="116"/>
    </location>
</feature>
<evidence type="ECO:0000256" key="1">
    <source>
        <dbReference type="ARBA" id="ARBA00004141"/>
    </source>
</evidence>
<keyword evidence="2" id="KW-0813">Transport</keyword>
<reference evidence="8 9" key="1">
    <citation type="submission" date="2019-08" db="EMBL/GenBank/DDBJ databases">
        <authorList>
            <person name="Peeters C."/>
        </authorList>
    </citation>
    <scope>NUCLEOTIDE SEQUENCE [LARGE SCALE GENOMIC DNA]</scope>
    <source>
        <strain evidence="8 9">LMG 31012</strain>
    </source>
</reference>
<gene>
    <name evidence="8" type="ORF">PEP31012_04655</name>
</gene>
<dbReference type="InterPro" id="IPR011701">
    <property type="entry name" value="MFS"/>
</dbReference>
<evidence type="ECO:0000256" key="6">
    <source>
        <dbReference type="SAM" id="Phobius"/>
    </source>
</evidence>
<dbReference type="RefSeq" id="WP_150591589.1">
    <property type="nucleotide sequence ID" value="NZ_CABPSH010000023.1"/>
</dbReference>
<protein>
    <submittedName>
        <fullName evidence="8">Major facilitator transporter</fullName>
    </submittedName>
</protein>
<evidence type="ECO:0000313" key="8">
    <source>
        <dbReference type="EMBL" id="VVE50052.1"/>
    </source>
</evidence>
<dbReference type="CDD" id="cd17319">
    <property type="entry name" value="MFS_ExuT_GudP_like"/>
    <property type="match status" value="1"/>
</dbReference>
<dbReference type="GO" id="GO:0022857">
    <property type="term" value="F:transmembrane transporter activity"/>
    <property type="evidence" value="ECO:0007669"/>
    <property type="project" value="InterPro"/>
</dbReference>
<organism evidence="8 9">
    <name type="scientific">Pandoraea eparura</name>
    <dbReference type="NCBI Taxonomy" id="2508291"/>
    <lineage>
        <taxon>Bacteria</taxon>
        <taxon>Pseudomonadati</taxon>
        <taxon>Pseudomonadota</taxon>
        <taxon>Betaproteobacteria</taxon>
        <taxon>Burkholderiales</taxon>
        <taxon>Burkholderiaceae</taxon>
        <taxon>Pandoraea</taxon>
    </lineage>
</organism>
<feature type="domain" description="Major facilitator superfamily (MFS) profile" evidence="7">
    <location>
        <begin position="31"/>
        <end position="435"/>
    </location>
</feature>
<feature type="transmembrane region" description="Helical" evidence="6">
    <location>
        <begin position="320"/>
        <end position="338"/>
    </location>
</feature>
<dbReference type="FunFam" id="1.20.1250.20:FF:000018">
    <property type="entry name" value="MFS transporter permease"/>
    <property type="match status" value="1"/>
</dbReference>
<proteinExistence type="predicted"/>
<evidence type="ECO:0000256" key="3">
    <source>
        <dbReference type="ARBA" id="ARBA00022692"/>
    </source>
</evidence>
<feature type="transmembrane region" description="Helical" evidence="6">
    <location>
        <begin position="371"/>
        <end position="391"/>
    </location>
</feature>
<dbReference type="Gene3D" id="1.20.1250.20">
    <property type="entry name" value="MFS general substrate transporter like domains"/>
    <property type="match status" value="2"/>
</dbReference>
<feature type="transmembrane region" description="Helical" evidence="6">
    <location>
        <begin position="411"/>
        <end position="430"/>
    </location>
</feature>
<dbReference type="SUPFAM" id="SSF103473">
    <property type="entry name" value="MFS general substrate transporter"/>
    <property type="match status" value="1"/>
</dbReference>
<dbReference type="InterPro" id="IPR036259">
    <property type="entry name" value="MFS_trans_sf"/>
</dbReference>
<name>A0A5E4YNG1_9BURK</name>
<feature type="transmembrane region" description="Helical" evidence="6">
    <location>
        <begin position="66"/>
        <end position="85"/>
    </location>
</feature>
<feature type="transmembrane region" description="Helical" evidence="6">
    <location>
        <begin position="122"/>
        <end position="143"/>
    </location>
</feature>
<dbReference type="OrthoDB" id="5441967at2"/>
<dbReference type="PROSITE" id="PS50850">
    <property type="entry name" value="MFS"/>
    <property type="match status" value="1"/>
</dbReference>
<feature type="transmembrane region" description="Helical" evidence="6">
    <location>
        <begin position="290"/>
        <end position="308"/>
    </location>
</feature>
<comment type="subcellular location">
    <subcellularLocation>
        <location evidence="1">Membrane</location>
        <topology evidence="1">Multi-pass membrane protein</topology>
    </subcellularLocation>
</comment>
<dbReference type="Pfam" id="PF07690">
    <property type="entry name" value="MFS_1"/>
    <property type="match status" value="1"/>
</dbReference>
<evidence type="ECO:0000259" key="7">
    <source>
        <dbReference type="PROSITE" id="PS50850"/>
    </source>
</evidence>
<dbReference type="InterPro" id="IPR020846">
    <property type="entry name" value="MFS_dom"/>
</dbReference>
<feature type="transmembrane region" description="Helical" evidence="6">
    <location>
        <begin position="255"/>
        <end position="275"/>
    </location>
</feature>
<feature type="transmembrane region" description="Helical" evidence="6">
    <location>
        <begin position="190"/>
        <end position="212"/>
    </location>
</feature>
<evidence type="ECO:0000256" key="5">
    <source>
        <dbReference type="ARBA" id="ARBA00023136"/>
    </source>
</evidence>
<accession>A0A5E4YNG1</accession>
<evidence type="ECO:0000256" key="2">
    <source>
        <dbReference type="ARBA" id="ARBA00022448"/>
    </source>
</evidence>
<evidence type="ECO:0000313" key="9">
    <source>
        <dbReference type="Proteomes" id="UP000400981"/>
    </source>
</evidence>
<feature type="transmembrane region" description="Helical" evidence="6">
    <location>
        <begin position="344"/>
        <end position="364"/>
    </location>
</feature>
<sequence>MQAATTKLASQSAEITSDFEKKTLATVSKRIMTFLFICYMFAFLDRVNIGFAKLHMQDDLQLSEAIFGFGAAIFFIAYFMLEVPSNIALNKFGARRWIARIMVTWGVLSIATAFVTTPTQFYVIRALLGAAEAGFFPGVMLYLTYWFPIRNRARAITIFLMAIPFSVLIGGPLSGWILHFFHDYPNFKSWQYLFIIEGVPSILLGVICWFYLDDSVDKAKWLNAEQKAYLKSRLDSDSSTAITHSFWAAARMPQIWLMTLTNFALLSSIALILWLPSLFKNAGVTNEIEIGWYTGIPYGFAMVAMFLTAKSSDRTGERRWHTAIPAIIASFGTVMIAMSLHNPTLLAVSAVISLGGLLTLNALFWSLPTTFLTGTAAVVGIAFINTVGQLAGVTSPAVFGWLFSKTGSPATGILVLAAVYFIGGIAALLVPKADVDR</sequence>
<feature type="transmembrane region" description="Helical" evidence="6">
    <location>
        <begin position="31"/>
        <end position="54"/>
    </location>
</feature>
<dbReference type="PANTHER" id="PTHR43791:SF36">
    <property type="entry name" value="TRANSPORTER, PUTATIVE (AFU_ORTHOLOGUE AFUA_6G08340)-RELATED"/>
    <property type="match status" value="1"/>
</dbReference>
<dbReference type="EMBL" id="CABPSH010000023">
    <property type="protein sequence ID" value="VVE50052.1"/>
    <property type="molecule type" value="Genomic_DNA"/>
</dbReference>
<dbReference type="Proteomes" id="UP000400981">
    <property type="component" value="Unassembled WGS sequence"/>
</dbReference>